<gene>
    <name evidence="2" type="primary">polB_4</name>
    <name evidence="2" type="ORF">NCTC13032_01061</name>
</gene>
<proteinExistence type="predicted"/>
<dbReference type="Pfam" id="PF22587">
    <property type="entry name" value="DNApolII_insertion"/>
    <property type="match status" value="1"/>
</dbReference>
<protein>
    <submittedName>
        <fullName evidence="2">DNA polymerase II</fullName>
        <ecNumber evidence="2">2.7.7.7</ecNumber>
    </submittedName>
</protein>
<name>A0A4U9HIE2_9ENTR</name>
<dbReference type="Gene3D" id="3.30.70.2250">
    <property type="match status" value="1"/>
</dbReference>
<evidence type="ECO:0000313" key="2">
    <source>
        <dbReference type="EMBL" id="VTP63850.1"/>
    </source>
</evidence>
<dbReference type="Proteomes" id="UP000310719">
    <property type="component" value="Chromosome"/>
</dbReference>
<dbReference type="SUPFAM" id="SSF53098">
    <property type="entry name" value="Ribonuclease H-like"/>
    <property type="match status" value="1"/>
</dbReference>
<dbReference type="AlphaFoldDB" id="A0A4U9HIE2"/>
<dbReference type="InterPro" id="IPR055208">
    <property type="entry name" value="PolB_insertion"/>
</dbReference>
<dbReference type="Pfam" id="PF21474">
    <property type="entry name" value="DNApolII_N"/>
    <property type="match status" value="1"/>
</dbReference>
<keyword evidence="2" id="KW-0808">Transferase</keyword>
<evidence type="ECO:0000313" key="3">
    <source>
        <dbReference type="Proteomes" id="UP000310719"/>
    </source>
</evidence>
<reference evidence="2 3" key="1">
    <citation type="submission" date="2019-05" db="EMBL/GenBank/DDBJ databases">
        <authorList>
            <consortium name="Pathogen Informatics"/>
        </authorList>
    </citation>
    <scope>NUCLEOTIDE SEQUENCE [LARGE SCALE GENOMIC DNA]</scope>
    <source>
        <strain evidence="2 3">NCTC13032</strain>
    </source>
</reference>
<dbReference type="EMBL" id="LR590464">
    <property type="protein sequence ID" value="VTP63850.1"/>
    <property type="molecule type" value="Genomic_DNA"/>
</dbReference>
<accession>A0A4U9HIE2</accession>
<keyword evidence="2" id="KW-0548">Nucleotidyltransferase</keyword>
<organism evidence="2 3">
    <name type="scientific">Leclercia adecarboxylata</name>
    <dbReference type="NCBI Taxonomy" id="83655"/>
    <lineage>
        <taxon>Bacteria</taxon>
        <taxon>Pseudomonadati</taxon>
        <taxon>Pseudomonadota</taxon>
        <taxon>Gammaproteobacteria</taxon>
        <taxon>Enterobacterales</taxon>
        <taxon>Enterobacteriaceae</taxon>
        <taxon>Leclercia</taxon>
    </lineage>
</organism>
<dbReference type="EC" id="2.7.7.7" evidence="2"/>
<dbReference type="InterPro" id="IPR012337">
    <property type="entry name" value="RNaseH-like_sf"/>
</dbReference>
<dbReference type="GO" id="GO:0003887">
    <property type="term" value="F:DNA-directed DNA polymerase activity"/>
    <property type="evidence" value="ECO:0007669"/>
    <property type="project" value="UniProtKB-EC"/>
</dbReference>
<sequence length="84" mass="10049">MEFWLATDNGPLHITLPPQESVAFIPEPDVEKTRQLLRDESGWRLTPLELKDFQRRPVYGLYCRAHRQLMRYEKLLARSRRDPV</sequence>
<feature type="domain" description="DNA polymerase II insertion" evidence="1">
    <location>
        <begin position="21"/>
        <end position="77"/>
    </location>
</feature>
<evidence type="ECO:0000259" key="1">
    <source>
        <dbReference type="Pfam" id="PF22587"/>
    </source>
</evidence>